<proteinExistence type="predicted"/>
<feature type="chain" id="PRO_5022711933" description="SCP domain-containing protein" evidence="1">
    <location>
        <begin position="26"/>
        <end position="225"/>
    </location>
</feature>
<reference evidence="2 3" key="1">
    <citation type="submission" date="2019-02" db="EMBL/GenBank/DDBJ databases">
        <title>Deep-cultivation of Planctomycetes and their phenomic and genomic characterization uncovers novel biology.</title>
        <authorList>
            <person name="Wiegand S."/>
            <person name="Jogler M."/>
            <person name="Boedeker C."/>
            <person name="Pinto D."/>
            <person name="Vollmers J."/>
            <person name="Rivas-Marin E."/>
            <person name="Kohn T."/>
            <person name="Peeters S.H."/>
            <person name="Heuer A."/>
            <person name="Rast P."/>
            <person name="Oberbeckmann S."/>
            <person name="Bunk B."/>
            <person name="Jeske O."/>
            <person name="Meyerdierks A."/>
            <person name="Storesund J.E."/>
            <person name="Kallscheuer N."/>
            <person name="Luecker S."/>
            <person name="Lage O.M."/>
            <person name="Pohl T."/>
            <person name="Merkel B.J."/>
            <person name="Hornburger P."/>
            <person name="Mueller R.-W."/>
            <person name="Bruemmer F."/>
            <person name="Labrenz M."/>
            <person name="Spormann A.M."/>
            <person name="Op Den Camp H."/>
            <person name="Overmann J."/>
            <person name="Amann R."/>
            <person name="Jetten M.S.M."/>
            <person name="Mascher T."/>
            <person name="Medema M.H."/>
            <person name="Devos D.P."/>
            <person name="Kaster A.-K."/>
            <person name="Ovreas L."/>
            <person name="Rohde M."/>
            <person name="Galperin M.Y."/>
            <person name="Jogler C."/>
        </authorList>
    </citation>
    <scope>NUCLEOTIDE SEQUENCE [LARGE SCALE GENOMIC DNA]</scope>
    <source>
        <strain evidence="2 3">Pla52o</strain>
    </source>
</reference>
<accession>A0A5C6CI93</accession>
<evidence type="ECO:0000313" key="2">
    <source>
        <dbReference type="EMBL" id="TWU22469.1"/>
    </source>
</evidence>
<comment type="caution">
    <text evidence="2">The sequence shown here is derived from an EMBL/GenBank/DDBJ whole genome shotgun (WGS) entry which is preliminary data.</text>
</comment>
<evidence type="ECO:0000256" key="1">
    <source>
        <dbReference type="SAM" id="SignalP"/>
    </source>
</evidence>
<keyword evidence="3" id="KW-1185">Reference proteome</keyword>
<protein>
    <recommendedName>
        <fullName evidence="4">SCP domain-containing protein</fullName>
    </recommendedName>
</protein>
<gene>
    <name evidence="2" type="ORF">Pla52o_35250</name>
</gene>
<sequence precursor="true">MLGVKMFRLFLAVPILLCGLSFAEAQGPLKKLRERLGNRSNAANSECVGGVCGASQSVSVTSTVTMTPAQSQVNCTPQASCPPQPVMESPPCVDCDCQSVVSEAPLCEPVVTGQCSPALVYVVAAQQPERAKPLRSMVSTVAQLPGQAVAQMRANYMAKHDMRNHPPQSAGSWSSVGKFEGVGWHSSVTVSHEVVPTCTPSRGMTLVGDAVARGPNGTYRCRIWR</sequence>
<feature type="signal peptide" evidence="1">
    <location>
        <begin position="1"/>
        <end position="25"/>
    </location>
</feature>
<name>A0A5C6CI93_9BACT</name>
<evidence type="ECO:0008006" key="4">
    <source>
        <dbReference type="Google" id="ProtNLM"/>
    </source>
</evidence>
<dbReference type="EMBL" id="SJPT01000005">
    <property type="protein sequence ID" value="TWU22469.1"/>
    <property type="molecule type" value="Genomic_DNA"/>
</dbReference>
<keyword evidence="1" id="KW-0732">Signal</keyword>
<organism evidence="2 3">
    <name type="scientific">Novipirellula galeiformis</name>
    <dbReference type="NCBI Taxonomy" id="2528004"/>
    <lineage>
        <taxon>Bacteria</taxon>
        <taxon>Pseudomonadati</taxon>
        <taxon>Planctomycetota</taxon>
        <taxon>Planctomycetia</taxon>
        <taxon>Pirellulales</taxon>
        <taxon>Pirellulaceae</taxon>
        <taxon>Novipirellula</taxon>
    </lineage>
</organism>
<dbReference type="AlphaFoldDB" id="A0A5C6CI93"/>
<evidence type="ECO:0000313" key="3">
    <source>
        <dbReference type="Proteomes" id="UP000316304"/>
    </source>
</evidence>
<dbReference type="Proteomes" id="UP000316304">
    <property type="component" value="Unassembled WGS sequence"/>
</dbReference>
<dbReference type="OrthoDB" id="292398at2"/>